<name>A0A7Z7FJN6_9BURK</name>
<evidence type="ECO:0000313" key="2">
    <source>
        <dbReference type="Proteomes" id="UP000198900"/>
    </source>
</evidence>
<sequence>MSRLIELRLTDSLPGTLHIEAGDVLIVPAMGGHVLSGADVLEFLGPFLPGVMGEDGHVITPAGLPNGIMFVARRAGHATIDLVAGDWQAQRFFILEVVVAASGS</sequence>
<dbReference type="AlphaFoldDB" id="A0A7Z7FJN6"/>
<dbReference type="Proteomes" id="UP000198900">
    <property type="component" value="Unassembled WGS sequence"/>
</dbReference>
<proteinExistence type="predicted"/>
<accession>A0A7Z7FJN6</accession>
<dbReference type="RefSeq" id="WP_091781358.1">
    <property type="nucleotide sequence ID" value="NZ_FNDI01000013.1"/>
</dbReference>
<organism evidence="1 2">
    <name type="scientific">Paraburkholderia steynii</name>
    <dbReference type="NCBI Taxonomy" id="1245441"/>
    <lineage>
        <taxon>Bacteria</taxon>
        <taxon>Pseudomonadati</taxon>
        <taxon>Pseudomonadota</taxon>
        <taxon>Betaproteobacteria</taxon>
        <taxon>Burkholderiales</taxon>
        <taxon>Burkholderiaceae</taxon>
        <taxon>Paraburkholderia</taxon>
    </lineage>
</organism>
<evidence type="ECO:0000313" key="1">
    <source>
        <dbReference type="EMBL" id="SDI18818.1"/>
    </source>
</evidence>
<keyword evidence="2" id="KW-1185">Reference proteome</keyword>
<protein>
    <submittedName>
        <fullName evidence="1">Uncharacterized protein</fullName>
    </submittedName>
</protein>
<reference evidence="1" key="1">
    <citation type="submission" date="2016-10" db="EMBL/GenBank/DDBJ databases">
        <authorList>
            <person name="Varghese N."/>
            <person name="Submissions S."/>
        </authorList>
    </citation>
    <scope>NUCLEOTIDE SEQUENCE [LARGE SCALE GENOMIC DNA]</scope>
    <source>
        <strain evidence="1">YR281</strain>
    </source>
</reference>
<gene>
    <name evidence="1" type="ORF">SAMN04487926_11365</name>
</gene>
<dbReference type="EMBL" id="FNDI01000013">
    <property type="protein sequence ID" value="SDI18818.1"/>
    <property type="molecule type" value="Genomic_DNA"/>
</dbReference>
<comment type="caution">
    <text evidence="1">The sequence shown here is derived from an EMBL/GenBank/DDBJ whole genome shotgun (WGS) entry which is preliminary data.</text>
</comment>